<evidence type="ECO:0000313" key="2">
    <source>
        <dbReference type="EMBL" id="VTJ60655.1"/>
    </source>
</evidence>
<feature type="compositionally biased region" description="Basic and acidic residues" evidence="1">
    <location>
        <begin position="134"/>
        <end position="153"/>
    </location>
</feature>
<proteinExistence type="predicted"/>
<keyword evidence="3" id="KW-1185">Reference proteome</keyword>
<dbReference type="AlphaFoldDB" id="A0A5E4AU22"/>
<evidence type="ECO:0000256" key="1">
    <source>
        <dbReference type="SAM" id="MobiDB-lite"/>
    </source>
</evidence>
<gene>
    <name evidence="2" type="ORF">MONAX_5E017999</name>
</gene>
<feature type="compositionally biased region" description="Gly residues" evidence="1">
    <location>
        <begin position="124"/>
        <end position="133"/>
    </location>
</feature>
<dbReference type="Proteomes" id="UP000335636">
    <property type="component" value="Unassembled WGS sequence"/>
</dbReference>
<sequence length="153" mass="15412">MPSAPATLQRGGPRREQRAPEEEGCGSQCGVGRDGLRWRALDTGSEKRAVGGVAESGESPGRAVIGCDRAEGGVEEGGTELRGDVALAGAGLGHRACDAAAAAELGINGKSFGRSGRIVRSLRDGGGGAGGGQDRVERCRGHARGTHTEASAH</sequence>
<feature type="region of interest" description="Disordered" evidence="1">
    <location>
        <begin position="121"/>
        <end position="153"/>
    </location>
</feature>
<dbReference type="EMBL" id="CABDUW010000152">
    <property type="protein sequence ID" value="VTJ60655.1"/>
    <property type="molecule type" value="Genomic_DNA"/>
</dbReference>
<accession>A0A5E4AU22</accession>
<reference evidence="2" key="1">
    <citation type="submission" date="2019-04" db="EMBL/GenBank/DDBJ databases">
        <authorList>
            <person name="Alioto T."/>
            <person name="Alioto T."/>
        </authorList>
    </citation>
    <scope>NUCLEOTIDE SEQUENCE [LARGE SCALE GENOMIC DNA]</scope>
</reference>
<organism evidence="2 3">
    <name type="scientific">Marmota monax</name>
    <name type="common">Woodchuck</name>
    <dbReference type="NCBI Taxonomy" id="9995"/>
    <lineage>
        <taxon>Eukaryota</taxon>
        <taxon>Metazoa</taxon>
        <taxon>Chordata</taxon>
        <taxon>Craniata</taxon>
        <taxon>Vertebrata</taxon>
        <taxon>Euteleostomi</taxon>
        <taxon>Mammalia</taxon>
        <taxon>Eutheria</taxon>
        <taxon>Euarchontoglires</taxon>
        <taxon>Glires</taxon>
        <taxon>Rodentia</taxon>
        <taxon>Sciuromorpha</taxon>
        <taxon>Sciuridae</taxon>
        <taxon>Xerinae</taxon>
        <taxon>Marmotini</taxon>
        <taxon>Marmota</taxon>
    </lineage>
</organism>
<name>A0A5E4AU22_MARMO</name>
<comment type="caution">
    <text evidence="2">The sequence shown here is derived from an EMBL/GenBank/DDBJ whole genome shotgun (WGS) entry which is preliminary data.</text>
</comment>
<evidence type="ECO:0000313" key="3">
    <source>
        <dbReference type="Proteomes" id="UP000335636"/>
    </source>
</evidence>
<protein>
    <submittedName>
        <fullName evidence="2">Uncharacterized protein</fullName>
    </submittedName>
</protein>
<feature type="region of interest" description="Disordered" evidence="1">
    <location>
        <begin position="1"/>
        <end position="30"/>
    </location>
</feature>
<feature type="region of interest" description="Disordered" evidence="1">
    <location>
        <begin position="43"/>
        <end position="65"/>
    </location>
</feature>